<dbReference type="Pfam" id="PF07369">
    <property type="entry name" value="DUF1488"/>
    <property type="match status" value="1"/>
</dbReference>
<dbReference type="EMBL" id="OCSU01000001">
    <property type="protein sequence ID" value="SOE57119.1"/>
    <property type="molecule type" value="Genomic_DNA"/>
</dbReference>
<comment type="caution">
    <text evidence="1">The sequence shown here is derived from an EMBL/GenBank/DDBJ whole genome shotgun (WGS) entry which is preliminary data.</text>
</comment>
<keyword evidence="2" id="KW-1185">Reference proteome</keyword>
<proteinExistence type="predicted"/>
<gene>
    <name evidence="1" type="ORF">SAMN05446927_1388</name>
</gene>
<evidence type="ECO:0000313" key="1">
    <source>
        <dbReference type="EMBL" id="SOE57119.1"/>
    </source>
</evidence>
<dbReference type="AlphaFoldDB" id="A0A7Z7I3T9"/>
<name>A0A7Z7I3T9_9BURK</name>
<sequence>MEAAAAGPRILANRRGVAFDLVQANGSVECVVTLEALEAYFWLEPGASDARTLKCFGDGYQRIAAIAARKALAHPSANVELTPSDFGRRL</sequence>
<reference evidence="1 2" key="1">
    <citation type="submission" date="2017-09" db="EMBL/GenBank/DDBJ databases">
        <authorList>
            <person name="Varghese N."/>
            <person name="Submissions S."/>
        </authorList>
    </citation>
    <scope>NUCLEOTIDE SEQUENCE [LARGE SCALE GENOMIC DNA]</scope>
    <source>
        <strain evidence="1 2">OK806</strain>
    </source>
</reference>
<accession>A0A7Z7I3T9</accession>
<dbReference type="InterPro" id="IPR009962">
    <property type="entry name" value="DUF1488"/>
</dbReference>
<dbReference type="Proteomes" id="UP000219522">
    <property type="component" value="Unassembled WGS sequence"/>
</dbReference>
<protein>
    <submittedName>
        <fullName evidence="1">Uncharacterized protein</fullName>
    </submittedName>
</protein>
<dbReference type="RefSeq" id="WP_062640984.1">
    <property type="nucleotide sequence ID" value="NZ_FCOG02000095.1"/>
</dbReference>
<evidence type="ECO:0000313" key="2">
    <source>
        <dbReference type="Proteomes" id="UP000219522"/>
    </source>
</evidence>
<organism evidence="1 2">
    <name type="scientific">Caballeronia arationis</name>
    <dbReference type="NCBI Taxonomy" id="1777142"/>
    <lineage>
        <taxon>Bacteria</taxon>
        <taxon>Pseudomonadati</taxon>
        <taxon>Pseudomonadota</taxon>
        <taxon>Betaproteobacteria</taxon>
        <taxon>Burkholderiales</taxon>
        <taxon>Burkholderiaceae</taxon>
        <taxon>Caballeronia</taxon>
    </lineage>
</organism>
<dbReference type="OrthoDB" id="9105893at2"/>